<dbReference type="Proteomes" id="UP000663845">
    <property type="component" value="Unassembled WGS sequence"/>
</dbReference>
<evidence type="ECO:0000256" key="1">
    <source>
        <dbReference type="SAM" id="SignalP"/>
    </source>
</evidence>
<dbReference type="OrthoDB" id="10026141at2759"/>
<dbReference type="EMBL" id="CAJNOG010000277">
    <property type="protein sequence ID" value="CAF1139820.1"/>
    <property type="molecule type" value="Genomic_DNA"/>
</dbReference>
<comment type="caution">
    <text evidence="2">The sequence shown here is derived from an EMBL/GenBank/DDBJ whole genome shotgun (WGS) entry which is preliminary data.</text>
</comment>
<feature type="signal peptide" evidence="1">
    <location>
        <begin position="1"/>
        <end position="21"/>
    </location>
</feature>
<name>A0A814S0J1_9BILA</name>
<evidence type="ECO:0000313" key="3">
    <source>
        <dbReference type="EMBL" id="CAF1236946.1"/>
    </source>
</evidence>
<evidence type="ECO:0000313" key="2">
    <source>
        <dbReference type="EMBL" id="CAF1139820.1"/>
    </source>
</evidence>
<dbReference type="AlphaFoldDB" id="A0A814S0J1"/>
<proteinExistence type="predicted"/>
<protein>
    <submittedName>
        <fullName evidence="2">Uncharacterized protein</fullName>
    </submittedName>
</protein>
<dbReference type="EMBL" id="CAJNOM010000212">
    <property type="protein sequence ID" value="CAF1236946.1"/>
    <property type="molecule type" value="Genomic_DNA"/>
</dbReference>
<organism evidence="2 8">
    <name type="scientific">Adineta steineri</name>
    <dbReference type="NCBI Taxonomy" id="433720"/>
    <lineage>
        <taxon>Eukaryota</taxon>
        <taxon>Metazoa</taxon>
        <taxon>Spiralia</taxon>
        <taxon>Gnathifera</taxon>
        <taxon>Rotifera</taxon>
        <taxon>Eurotatoria</taxon>
        <taxon>Bdelloidea</taxon>
        <taxon>Adinetida</taxon>
        <taxon>Adinetidae</taxon>
        <taxon>Adineta</taxon>
    </lineage>
</organism>
<dbReference type="Proteomes" id="UP000663891">
    <property type="component" value="Unassembled WGS sequence"/>
</dbReference>
<evidence type="ECO:0000313" key="8">
    <source>
        <dbReference type="Proteomes" id="UP000663845"/>
    </source>
</evidence>
<keyword evidence="1" id="KW-0732">Signal</keyword>
<accession>A0A814S0J1</accession>
<evidence type="ECO:0000313" key="5">
    <source>
        <dbReference type="EMBL" id="CAF3858197.1"/>
    </source>
</evidence>
<evidence type="ECO:0000313" key="7">
    <source>
        <dbReference type="Proteomes" id="UP000663832"/>
    </source>
</evidence>
<keyword evidence="7" id="KW-1185">Reference proteome</keyword>
<gene>
    <name evidence="2" type="ORF">JYZ213_LOCUS23491</name>
    <name evidence="6" type="ORF">OKA104_LOCUS22077</name>
    <name evidence="5" type="ORF">OXD698_LOCUS21659</name>
    <name evidence="3" type="ORF">QVE165_LOCUS27753</name>
    <name evidence="4" type="ORF">VCS650_LOCUS35811</name>
</gene>
<sequence>MIQQTFLCLTFLLIFFSLTLTNSCLCELDENEMQGVLSTDTSNDDDNTEYSLDQLAANVPSTNFYPFKSLSNSRKRFKRPSWATVGKRSSISLKKRPSWAQVG</sequence>
<dbReference type="Proteomes" id="UP000663881">
    <property type="component" value="Unassembled WGS sequence"/>
</dbReference>
<dbReference type="Proteomes" id="UP000663844">
    <property type="component" value="Unassembled WGS sequence"/>
</dbReference>
<dbReference type="Proteomes" id="UP000663832">
    <property type="component" value="Unassembled WGS sequence"/>
</dbReference>
<dbReference type="EMBL" id="CAJOAZ010001796">
    <property type="protein sequence ID" value="CAF3858197.1"/>
    <property type="molecule type" value="Genomic_DNA"/>
</dbReference>
<dbReference type="EMBL" id="CAJOAY010001583">
    <property type="protein sequence ID" value="CAF3861725.1"/>
    <property type="molecule type" value="Genomic_DNA"/>
</dbReference>
<feature type="chain" id="PRO_5035602673" evidence="1">
    <location>
        <begin position="22"/>
        <end position="103"/>
    </location>
</feature>
<reference evidence="2" key="1">
    <citation type="submission" date="2021-02" db="EMBL/GenBank/DDBJ databases">
        <authorList>
            <person name="Nowell W R."/>
        </authorList>
    </citation>
    <scope>NUCLEOTIDE SEQUENCE</scope>
</reference>
<evidence type="ECO:0000313" key="4">
    <source>
        <dbReference type="EMBL" id="CAF1388488.1"/>
    </source>
</evidence>
<evidence type="ECO:0000313" key="6">
    <source>
        <dbReference type="EMBL" id="CAF3861725.1"/>
    </source>
</evidence>
<dbReference type="EMBL" id="CAJNON010000832">
    <property type="protein sequence ID" value="CAF1388488.1"/>
    <property type="molecule type" value="Genomic_DNA"/>
</dbReference>